<evidence type="ECO:0000313" key="1">
    <source>
        <dbReference type="EMBL" id="HER44350.1"/>
    </source>
</evidence>
<dbReference type="Gene3D" id="3.40.50.1110">
    <property type="entry name" value="SGNH hydrolase"/>
    <property type="match status" value="1"/>
</dbReference>
<proteinExistence type="predicted"/>
<dbReference type="Proteomes" id="UP000886069">
    <property type="component" value="Unassembled WGS sequence"/>
</dbReference>
<reference evidence="1" key="1">
    <citation type="journal article" date="2020" name="mSystems">
        <title>Genome- and Community-Level Interaction Insights into Carbon Utilization and Element Cycling Functions of Hydrothermarchaeota in Hydrothermal Sediment.</title>
        <authorList>
            <person name="Zhou Z."/>
            <person name="Liu Y."/>
            <person name="Xu W."/>
            <person name="Pan J."/>
            <person name="Luo Z.H."/>
            <person name="Li M."/>
        </authorList>
    </citation>
    <scope>NUCLEOTIDE SEQUENCE [LARGE SCALE GENOMIC DNA]</scope>
    <source>
        <strain evidence="1">SpSt-1233</strain>
    </source>
</reference>
<comment type="caution">
    <text evidence="1">The sequence shown here is derived from an EMBL/GenBank/DDBJ whole genome shotgun (WGS) entry which is preliminary data.</text>
</comment>
<gene>
    <name evidence="1" type="ORF">ENO08_07820</name>
</gene>
<evidence type="ECO:0008006" key="2">
    <source>
        <dbReference type="Google" id="ProtNLM"/>
    </source>
</evidence>
<dbReference type="SUPFAM" id="SSF52266">
    <property type="entry name" value="SGNH hydrolase"/>
    <property type="match status" value="1"/>
</dbReference>
<organism evidence="1">
    <name type="scientific">Eiseniibacteriota bacterium</name>
    <dbReference type="NCBI Taxonomy" id="2212470"/>
    <lineage>
        <taxon>Bacteria</taxon>
        <taxon>Candidatus Eiseniibacteriota</taxon>
    </lineage>
</organism>
<sequence length="232" mass="26112">MGFICGLFVITLYDPVSAMNNGTSGNDSSNPRHIVLLGASIGEAWNISDVPDRVETTEYTFEYVGEYAADKRRALDSILDRGLQKPDAIIIKQCAAYFPGEPEKLKAYTKSYVEACREEGVVPILATVVPVTRSFPLRIWLLSLFRGKWRYPKGTFEAIITFNDWIRDYAQTQGLAVLDLEAAVRTSETDRHLNGRYAKIDGLHINEKAYRELDEIVIPTVKNVEFQGEKGK</sequence>
<dbReference type="AlphaFoldDB" id="A0A7V2AW42"/>
<accession>A0A7V2AW42</accession>
<dbReference type="InterPro" id="IPR036514">
    <property type="entry name" value="SGNH_hydro_sf"/>
</dbReference>
<name>A0A7V2AW42_UNCEI</name>
<dbReference type="EMBL" id="DSEC01000564">
    <property type="protein sequence ID" value="HER44350.1"/>
    <property type="molecule type" value="Genomic_DNA"/>
</dbReference>
<protein>
    <recommendedName>
        <fullName evidence="2">SGNH/GDSL hydrolase family protein</fullName>
    </recommendedName>
</protein>